<organism evidence="3 4">
    <name type="scientific">Cercophora newfieldiana</name>
    <dbReference type="NCBI Taxonomy" id="92897"/>
    <lineage>
        <taxon>Eukaryota</taxon>
        <taxon>Fungi</taxon>
        <taxon>Dikarya</taxon>
        <taxon>Ascomycota</taxon>
        <taxon>Pezizomycotina</taxon>
        <taxon>Sordariomycetes</taxon>
        <taxon>Sordariomycetidae</taxon>
        <taxon>Sordariales</taxon>
        <taxon>Lasiosphaeriaceae</taxon>
        <taxon>Cercophora</taxon>
    </lineage>
</organism>
<feature type="region of interest" description="Disordered" evidence="1">
    <location>
        <begin position="350"/>
        <end position="396"/>
    </location>
</feature>
<proteinExistence type="predicted"/>
<comment type="caution">
    <text evidence="3">The sequence shown here is derived from an EMBL/GenBank/DDBJ whole genome shotgun (WGS) entry which is preliminary data.</text>
</comment>
<dbReference type="EMBL" id="JAULSV010000002">
    <property type="protein sequence ID" value="KAK0652323.1"/>
    <property type="molecule type" value="Genomic_DNA"/>
</dbReference>
<keyword evidence="2" id="KW-0812">Transmembrane</keyword>
<reference evidence="3" key="1">
    <citation type="submission" date="2023-06" db="EMBL/GenBank/DDBJ databases">
        <title>Genome-scale phylogeny and comparative genomics of the fungal order Sordariales.</title>
        <authorList>
            <consortium name="Lawrence Berkeley National Laboratory"/>
            <person name="Hensen N."/>
            <person name="Bonometti L."/>
            <person name="Westerberg I."/>
            <person name="Brannstrom I.O."/>
            <person name="Guillou S."/>
            <person name="Cros-Aarteil S."/>
            <person name="Calhoun S."/>
            <person name="Haridas S."/>
            <person name="Kuo A."/>
            <person name="Mondo S."/>
            <person name="Pangilinan J."/>
            <person name="Riley R."/>
            <person name="Labutti K."/>
            <person name="Andreopoulos B."/>
            <person name="Lipzen A."/>
            <person name="Chen C."/>
            <person name="Yanf M."/>
            <person name="Daum C."/>
            <person name="Ng V."/>
            <person name="Clum A."/>
            <person name="Steindorff A."/>
            <person name="Ohm R."/>
            <person name="Martin F."/>
            <person name="Silar P."/>
            <person name="Natvig D."/>
            <person name="Lalanne C."/>
            <person name="Gautier V."/>
            <person name="Ament-Velasquez S.L."/>
            <person name="Kruys A."/>
            <person name="Hutchinson M.I."/>
            <person name="Powell A.J."/>
            <person name="Barry K."/>
            <person name="Miller A.N."/>
            <person name="Grigoriev I.V."/>
            <person name="Debuchy R."/>
            <person name="Gladieux P."/>
            <person name="Thoren M.H."/>
            <person name="Johannesson H."/>
        </authorList>
    </citation>
    <scope>NUCLEOTIDE SEQUENCE</scope>
    <source>
        <strain evidence="3">SMH2532-1</strain>
    </source>
</reference>
<feature type="region of interest" description="Disordered" evidence="1">
    <location>
        <begin position="126"/>
        <end position="145"/>
    </location>
</feature>
<evidence type="ECO:0000256" key="2">
    <source>
        <dbReference type="SAM" id="Phobius"/>
    </source>
</evidence>
<feature type="transmembrane region" description="Helical" evidence="2">
    <location>
        <begin position="47"/>
        <end position="69"/>
    </location>
</feature>
<evidence type="ECO:0000313" key="4">
    <source>
        <dbReference type="Proteomes" id="UP001174936"/>
    </source>
</evidence>
<keyword evidence="2" id="KW-1133">Transmembrane helix</keyword>
<evidence type="ECO:0000256" key="1">
    <source>
        <dbReference type="SAM" id="MobiDB-lite"/>
    </source>
</evidence>
<accession>A0AA39YGY0</accession>
<feature type="compositionally biased region" description="Low complexity" evidence="1">
    <location>
        <begin position="299"/>
        <end position="310"/>
    </location>
</feature>
<name>A0AA39YGY0_9PEZI</name>
<feature type="compositionally biased region" description="Basic and acidic residues" evidence="1">
    <location>
        <begin position="278"/>
        <end position="290"/>
    </location>
</feature>
<sequence>MGYNMTQQSQTCTMAPFHTHHPRNTEAPSAPPQVVQDAKGKPKDWSIVIYVAVVIVGVGALCAILWWCIRVHRRKQKGKEVDIEMNRVNRTWWNVDYFNMWGKADEVLEPTRPFDAKYKDRWLTSKNTGRPDALQLPTAPPPAVTRRPVSNLAPLVIPPTSNTQPGLPPLVISPVNYGPWSPPKPWSRPGVPIPAVFESLWGAELPAFLASAREAFESGERRWGHFKCGDLRNDPRVKKQLWDYLAKLKAAEEDDALYERDGHNLDALHSTKKRRSSDRKSRDKKSRDSRSGPSRKHGSPTGSPGSSSSRRSPRRSQHDSSVKSRRKEGTATRLLNGFLRNGVSATIKSELRRKFDYSGGDDSSSRHSQSRSSRSHHSRSRPDSEAGLTYRQSRNR</sequence>
<feature type="region of interest" description="Disordered" evidence="1">
    <location>
        <begin position="266"/>
        <end position="335"/>
    </location>
</feature>
<evidence type="ECO:0000313" key="3">
    <source>
        <dbReference type="EMBL" id="KAK0652323.1"/>
    </source>
</evidence>
<dbReference type="AlphaFoldDB" id="A0AA39YGY0"/>
<keyword evidence="4" id="KW-1185">Reference proteome</keyword>
<gene>
    <name evidence="3" type="ORF">B0T16DRAFT_406009</name>
</gene>
<protein>
    <submittedName>
        <fullName evidence="3">Uncharacterized protein</fullName>
    </submittedName>
</protein>
<keyword evidence="2" id="KW-0472">Membrane</keyword>
<feature type="region of interest" description="Disordered" evidence="1">
    <location>
        <begin position="16"/>
        <end position="37"/>
    </location>
</feature>
<feature type="compositionally biased region" description="Basic and acidic residues" evidence="1">
    <location>
        <begin position="316"/>
        <end position="330"/>
    </location>
</feature>
<dbReference type="Proteomes" id="UP001174936">
    <property type="component" value="Unassembled WGS sequence"/>
</dbReference>